<dbReference type="InterPro" id="IPR007736">
    <property type="entry name" value="Caleosin-related"/>
</dbReference>
<keyword evidence="2" id="KW-0812">Transmembrane</keyword>
<feature type="transmembrane region" description="Helical" evidence="2">
    <location>
        <begin position="43"/>
        <end position="62"/>
    </location>
</feature>
<dbReference type="Pfam" id="PF05042">
    <property type="entry name" value="Caleosin"/>
    <property type="match status" value="1"/>
</dbReference>
<dbReference type="PANTHER" id="PTHR31495:SF1">
    <property type="entry name" value="INACTIVE PEROXYGENASE-LIKE PROTEIN-RELATED"/>
    <property type="match status" value="1"/>
</dbReference>
<reference evidence="3" key="2">
    <citation type="submission" date="2022-01" db="EMBL/GenBank/DDBJ databases">
        <authorList>
            <person name="Yamashiro T."/>
            <person name="Shiraishi A."/>
            <person name="Satake H."/>
            <person name="Nakayama K."/>
        </authorList>
    </citation>
    <scope>NUCLEOTIDE SEQUENCE</scope>
</reference>
<organism evidence="3 4">
    <name type="scientific">Tanacetum coccineum</name>
    <dbReference type="NCBI Taxonomy" id="301880"/>
    <lineage>
        <taxon>Eukaryota</taxon>
        <taxon>Viridiplantae</taxon>
        <taxon>Streptophyta</taxon>
        <taxon>Embryophyta</taxon>
        <taxon>Tracheophyta</taxon>
        <taxon>Spermatophyta</taxon>
        <taxon>Magnoliopsida</taxon>
        <taxon>eudicotyledons</taxon>
        <taxon>Gunneridae</taxon>
        <taxon>Pentapetalae</taxon>
        <taxon>asterids</taxon>
        <taxon>campanulids</taxon>
        <taxon>Asterales</taxon>
        <taxon>Asteraceae</taxon>
        <taxon>Asteroideae</taxon>
        <taxon>Anthemideae</taxon>
        <taxon>Anthemidinae</taxon>
        <taxon>Tanacetum</taxon>
    </lineage>
</organism>
<keyword evidence="2" id="KW-0472">Membrane</keyword>
<accession>A0ABQ4ZS67</accession>
<comment type="similarity">
    <text evidence="1">Belongs to the caleosin family.</text>
</comment>
<dbReference type="Proteomes" id="UP001151760">
    <property type="component" value="Unassembled WGS sequence"/>
</dbReference>
<evidence type="ECO:0000256" key="1">
    <source>
        <dbReference type="ARBA" id="ARBA00006765"/>
    </source>
</evidence>
<dbReference type="PANTHER" id="PTHR31495">
    <property type="entry name" value="PEROXYGENASE 3-RELATED"/>
    <property type="match status" value="1"/>
</dbReference>
<protein>
    <submittedName>
        <fullName evidence="3">Caleosin-related, EF-hand domain pair containing protein</fullName>
    </submittedName>
</protein>
<evidence type="ECO:0000256" key="2">
    <source>
        <dbReference type="SAM" id="Phobius"/>
    </source>
</evidence>
<comment type="caution">
    <text evidence="3">The sequence shown here is derived from an EMBL/GenBank/DDBJ whole genome shotgun (WGS) entry which is preliminary data.</text>
</comment>
<reference evidence="3" key="1">
    <citation type="journal article" date="2022" name="Int. J. Mol. Sci.">
        <title>Draft Genome of Tanacetum Coccineum: Genomic Comparison of Closely Related Tanacetum-Family Plants.</title>
        <authorList>
            <person name="Yamashiro T."/>
            <person name="Shiraishi A."/>
            <person name="Nakayama K."/>
            <person name="Satake H."/>
        </authorList>
    </citation>
    <scope>NUCLEOTIDE SEQUENCE</scope>
</reference>
<sequence length="175" mass="19704">MAEQSGIEAIDNDENVMRKHAVFFDRNNDGVIYPWETYQGLRAIGGGFLVSVGGAIFIHLVLSGLTRPGKWFPNLLFPIEIQNITLGKHGSDSDTYDSSGRFVPSKFEEIFSKYACTNPDYVTKDELNEFIKGNRDPKDYFGQTAALGEWNLLYSLGKDEDGLLQKETIRVVRKT</sequence>
<gene>
    <name evidence="3" type="ORF">Tco_0800103</name>
</gene>
<dbReference type="EMBL" id="BQNB010011633">
    <property type="protein sequence ID" value="GJS93135.1"/>
    <property type="molecule type" value="Genomic_DNA"/>
</dbReference>
<keyword evidence="2" id="KW-1133">Transmembrane helix</keyword>
<evidence type="ECO:0000313" key="4">
    <source>
        <dbReference type="Proteomes" id="UP001151760"/>
    </source>
</evidence>
<keyword evidence="4" id="KW-1185">Reference proteome</keyword>
<name>A0ABQ4ZS67_9ASTR</name>
<evidence type="ECO:0000313" key="3">
    <source>
        <dbReference type="EMBL" id="GJS93135.1"/>
    </source>
</evidence>
<proteinExistence type="inferred from homology"/>